<keyword evidence="3" id="KW-0804">Transcription</keyword>
<evidence type="ECO:0008006" key="9">
    <source>
        <dbReference type="Google" id="ProtNLM"/>
    </source>
</evidence>
<dbReference type="GO" id="GO:0001006">
    <property type="term" value="F:RNA polymerase III type 3 promoter sequence-specific DNA binding"/>
    <property type="evidence" value="ECO:0007669"/>
    <property type="project" value="TreeGrafter"/>
</dbReference>
<evidence type="ECO:0000259" key="5">
    <source>
        <dbReference type="PROSITE" id="PS50090"/>
    </source>
</evidence>
<protein>
    <recommendedName>
        <fullName evidence="9">Homeodomain-like protein</fullName>
    </recommendedName>
</protein>
<dbReference type="PROSITE" id="PS51294">
    <property type="entry name" value="HTH_MYB"/>
    <property type="match status" value="4"/>
</dbReference>
<evidence type="ECO:0000313" key="8">
    <source>
        <dbReference type="Proteomes" id="UP000070444"/>
    </source>
</evidence>
<dbReference type="GO" id="GO:0000978">
    <property type="term" value="F:RNA polymerase II cis-regulatory region sequence-specific DNA binding"/>
    <property type="evidence" value="ECO:0007669"/>
    <property type="project" value="TreeGrafter"/>
</dbReference>
<dbReference type="OrthoDB" id="2143914at2759"/>
<gene>
    <name evidence="7" type="ORF">CONCODRAFT_18259</name>
</gene>
<evidence type="ECO:0000256" key="2">
    <source>
        <dbReference type="ARBA" id="ARBA00023125"/>
    </source>
</evidence>
<dbReference type="InterPro" id="IPR051575">
    <property type="entry name" value="Myb-like_DNA-bd"/>
</dbReference>
<name>A0A137P3C9_CONC2</name>
<dbReference type="EMBL" id="KQ964531">
    <property type="protein sequence ID" value="KXN69536.1"/>
    <property type="molecule type" value="Genomic_DNA"/>
</dbReference>
<dbReference type="Proteomes" id="UP000070444">
    <property type="component" value="Unassembled WGS sequence"/>
</dbReference>
<dbReference type="GO" id="GO:0042795">
    <property type="term" value="P:snRNA transcription by RNA polymerase II"/>
    <property type="evidence" value="ECO:0007669"/>
    <property type="project" value="TreeGrafter"/>
</dbReference>
<dbReference type="Pfam" id="PF00249">
    <property type="entry name" value="Myb_DNA-binding"/>
    <property type="match status" value="4"/>
</dbReference>
<feature type="domain" description="Myb-like" evidence="5">
    <location>
        <begin position="347"/>
        <end position="398"/>
    </location>
</feature>
<keyword evidence="4" id="KW-0539">Nucleus</keyword>
<keyword evidence="1" id="KW-0805">Transcription regulation</keyword>
<reference evidence="7 8" key="1">
    <citation type="journal article" date="2015" name="Genome Biol. Evol.">
        <title>Phylogenomic analyses indicate that early fungi evolved digesting cell walls of algal ancestors of land plants.</title>
        <authorList>
            <person name="Chang Y."/>
            <person name="Wang S."/>
            <person name="Sekimoto S."/>
            <person name="Aerts A.L."/>
            <person name="Choi C."/>
            <person name="Clum A."/>
            <person name="LaButti K.M."/>
            <person name="Lindquist E.A."/>
            <person name="Yee Ngan C."/>
            <person name="Ohm R.A."/>
            <person name="Salamov A.A."/>
            <person name="Grigoriev I.V."/>
            <person name="Spatafora J.W."/>
            <person name="Berbee M.L."/>
        </authorList>
    </citation>
    <scope>NUCLEOTIDE SEQUENCE [LARGE SCALE GENOMIC DNA]</scope>
    <source>
        <strain evidence="7 8">NRRL 28638</strain>
    </source>
</reference>
<dbReference type="Gene3D" id="1.10.10.60">
    <property type="entry name" value="Homeodomain-like"/>
    <property type="match status" value="5"/>
</dbReference>
<dbReference type="AlphaFoldDB" id="A0A137P3C9"/>
<keyword evidence="2" id="KW-0238">DNA-binding</keyword>
<dbReference type="CDD" id="cd00167">
    <property type="entry name" value="SANT"/>
    <property type="match status" value="4"/>
</dbReference>
<dbReference type="GO" id="GO:0019185">
    <property type="term" value="C:snRNA-activating protein complex"/>
    <property type="evidence" value="ECO:0007669"/>
    <property type="project" value="TreeGrafter"/>
</dbReference>
<sequence length="683" mass="79102">MTSQSTTDNLFEAPASKNQTFIRDNQPSFTAFSQLNLSVAELEACLFENRRLQEALKAKLHQIEQAKLTVDKHRQIVQDALPGSTKRYTSSGVAIPSYIPTSAEIRRRLRSNLQSNSEVPGTEGTQTYSYFPYFVDQYGNTPPDNTDTGRRKMYPPFVFSAKKWYEKENIALAKGVRQQNIKILSDRLMREKKITSQWEVKQLPDRHLEMNLEGIDWDKIAKFYVPGRTGRECAIHWTCWVHPLINREDWTREEEERLVELVKEFKYLHWDQIALKLNTNRTAVQCFCHFQSKLNSTLTKRRWTSAEDTILREAVRVYGERNWQQVAHCLDNRTGQQCLHRWSKTLSPSIKRGRWDATEDAALRSAIEMYGEGNWIKVQQHVPGRTDVQCRERWMNILHPNVNQEPWTDYEDAHLLLLVQKIGLGKWSQICSFLGTRTDNQCWRRWKKLDKTGKTNHSIADLEQLMLTSRKPNFPVMNYPVPTDQATTNPDIFSHHFNSKGKRQRISLKKQAKMNHLQGHSQGVGADGQPKLITTSLGRRLNYHTDFGKPMPPTLQSVNLLSEMISRLAPEDQSVEIAESSLQDRDHQRLQQTFFTLFGWPTLLGGVAVDLPPVLTQMEPHPIGQAYQHHQQMEIDYGGNPRSQATQQVENEIIDPSAHEQAEETIDLSEFQETQRQLEEMID</sequence>
<dbReference type="PANTHER" id="PTHR46621:SF1">
    <property type="entry name" value="SNRNA-ACTIVATING PROTEIN COMPLEX SUBUNIT 4"/>
    <property type="match status" value="1"/>
</dbReference>
<dbReference type="GO" id="GO:0042796">
    <property type="term" value="P:snRNA transcription by RNA polymerase III"/>
    <property type="evidence" value="ECO:0007669"/>
    <property type="project" value="TreeGrafter"/>
</dbReference>
<dbReference type="SMART" id="SM00717">
    <property type="entry name" value="SANT"/>
    <property type="match status" value="5"/>
</dbReference>
<evidence type="ECO:0000256" key="4">
    <source>
        <dbReference type="ARBA" id="ARBA00023242"/>
    </source>
</evidence>
<organism evidence="7 8">
    <name type="scientific">Conidiobolus coronatus (strain ATCC 28846 / CBS 209.66 / NRRL 28638)</name>
    <name type="common">Delacroixia coronata</name>
    <dbReference type="NCBI Taxonomy" id="796925"/>
    <lineage>
        <taxon>Eukaryota</taxon>
        <taxon>Fungi</taxon>
        <taxon>Fungi incertae sedis</taxon>
        <taxon>Zoopagomycota</taxon>
        <taxon>Entomophthoromycotina</taxon>
        <taxon>Entomophthoromycetes</taxon>
        <taxon>Entomophthorales</taxon>
        <taxon>Ancylistaceae</taxon>
        <taxon>Conidiobolus</taxon>
    </lineage>
</organism>
<dbReference type="PANTHER" id="PTHR46621">
    <property type="entry name" value="SNRNA-ACTIVATING PROTEIN COMPLEX SUBUNIT 4"/>
    <property type="match status" value="1"/>
</dbReference>
<evidence type="ECO:0000256" key="3">
    <source>
        <dbReference type="ARBA" id="ARBA00023163"/>
    </source>
</evidence>
<dbReference type="STRING" id="796925.A0A137P3C9"/>
<evidence type="ECO:0000256" key="1">
    <source>
        <dbReference type="ARBA" id="ARBA00023015"/>
    </source>
</evidence>
<keyword evidence="8" id="KW-1185">Reference proteome</keyword>
<feature type="domain" description="HTH myb-type" evidence="6">
    <location>
        <begin position="242"/>
        <end position="294"/>
    </location>
</feature>
<dbReference type="InterPro" id="IPR009057">
    <property type="entry name" value="Homeodomain-like_sf"/>
</dbReference>
<feature type="domain" description="Myb-like" evidence="5">
    <location>
        <begin position="242"/>
        <end position="294"/>
    </location>
</feature>
<dbReference type="SUPFAM" id="SSF46689">
    <property type="entry name" value="Homeodomain-like"/>
    <property type="match status" value="4"/>
</dbReference>
<dbReference type="InterPro" id="IPR001005">
    <property type="entry name" value="SANT/Myb"/>
</dbReference>
<proteinExistence type="predicted"/>
<accession>A0A137P3C9</accession>
<feature type="domain" description="HTH myb-type" evidence="6">
    <location>
        <begin position="347"/>
        <end position="402"/>
    </location>
</feature>
<feature type="domain" description="Myb-like" evidence="5">
    <location>
        <begin position="399"/>
        <end position="450"/>
    </location>
</feature>
<feature type="domain" description="Myb-like" evidence="5">
    <location>
        <begin position="163"/>
        <end position="241"/>
    </location>
</feature>
<evidence type="ECO:0000313" key="7">
    <source>
        <dbReference type="EMBL" id="KXN69536.1"/>
    </source>
</evidence>
<dbReference type="PROSITE" id="PS50090">
    <property type="entry name" value="MYB_LIKE"/>
    <property type="match status" value="5"/>
</dbReference>
<dbReference type="InterPro" id="IPR017930">
    <property type="entry name" value="Myb_dom"/>
</dbReference>
<feature type="domain" description="HTH myb-type" evidence="6">
    <location>
        <begin position="406"/>
        <end position="454"/>
    </location>
</feature>
<evidence type="ECO:0000259" key="6">
    <source>
        <dbReference type="PROSITE" id="PS51294"/>
    </source>
</evidence>
<feature type="domain" description="HTH myb-type" evidence="6">
    <location>
        <begin position="295"/>
        <end position="346"/>
    </location>
</feature>
<feature type="domain" description="Myb-like" evidence="5">
    <location>
        <begin position="295"/>
        <end position="346"/>
    </location>
</feature>